<dbReference type="PROSITE" id="PS00202">
    <property type="entry name" value="RUBREDOXIN"/>
    <property type="match status" value="1"/>
</dbReference>
<evidence type="ECO:0000313" key="5">
    <source>
        <dbReference type="Proteomes" id="UP001056610"/>
    </source>
</evidence>
<feature type="compositionally biased region" description="Basic residues" evidence="2">
    <location>
        <begin position="26"/>
        <end position="46"/>
    </location>
</feature>
<evidence type="ECO:0000256" key="1">
    <source>
        <dbReference type="ARBA" id="ARBA00022723"/>
    </source>
</evidence>
<dbReference type="InterPro" id="IPR018527">
    <property type="entry name" value="Rubredoxin_Fe_BS"/>
</dbReference>
<feature type="domain" description="Rubredoxin" evidence="3">
    <location>
        <begin position="45"/>
        <end position="77"/>
    </location>
</feature>
<accession>A0ABY4QSK3</accession>
<keyword evidence="5" id="KW-1185">Reference proteome</keyword>
<dbReference type="InterPro" id="IPR024935">
    <property type="entry name" value="Rubredoxin_dom"/>
</dbReference>
<dbReference type="Proteomes" id="UP001056610">
    <property type="component" value="Chromosome"/>
</dbReference>
<evidence type="ECO:0000256" key="2">
    <source>
        <dbReference type="SAM" id="MobiDB-lite"/>
    </source>
</evidence>
<reference evidence="4" key="1">
    <citation type="submission" date="2022-05" db="EMBL/GenBank/DDBJ databases">
        <title>A methanotrophic Mycobacterium dominates a cave microbial ecosystem.</title>
        <authorList>
            <person name="Van Spanning R.J.M."/>
            <person name="Guan Q."/>
            <person name="Melkonian C."/>
            <person name="Gallant J."/>
            <person name="Polerecky L."/>
            <person name="Flot J.-F."/>
            <person name="Brandt B.W."/>
            <person name="Braster M."/>
            <person name="Iturbe Espinoza P."/>
            <person name="Aerts J."/>
            <person name="Meima-Franke M."/>
            <person name="Piersma S.R."/>
            <person name="Bunduc C."/>
            <person name="Ummels R."/>
            <person name="Pain A."/>
            <person name="Fleming E.J."/>
            <person name="van der Wel N."/>
            <person name="Gherman V.D."/>
            <person name="Sarbu S.M."/>
            <person name="Bodelier P.L.E."/>
            <person name="Bitter W."/>
        </authorList>
    </citation>
    <scope>NUCLEOTIDE SEQUENCE</scope>
    <source>
        <strain evidence="4">Sulfur Cave</strain>
    </source>
</reference>
<organism evidence="4 5">
    <name type="scientific">Candidatus Mycobacterium methanotrophicum</name>
    <dbReference type="NCBI Taxonomy" id="2943498"/>
    <lineage>
        <taxon>Bacteria</taxon>
        <taxon>Bacillati</taxon>
        <taxon>Actinomycetota</taxon>
        <taxon>Actinomycetes</taxon>
        <taxon>Mycobacteriales</taxon>
        <taxon>Mycobacteriaceae</taxon>
        <taxon>Mycobacterium</taxon>
    </lineage>
</organism>
<sequence length="85" mass="9518">MDGRRGRHLLRLRAPALRAGHAAGRGCRRGKRRKGRLASRRRRRNGAAREGFLPATRRGQLPVDWRCPGCGAAKSDFEMVEVARS</sequence>
<protein>
    <submittedName>
        <fullName evidence="4">Rubredoxin</fullName>
    </submittedName>
</protein>
<name>A0ABY4QSK3_9MYCO</name>
<dbReference type="EMBL" id="CP097320">
    <property type="protein sequence ID" value="UQX13006.1"/>
    <property type="molecule type" value="Genomic_DNA"/>
</dbReference>
<dbReference type="Pfam" id="PF00301">
    <property type="entry name" value="Rubredoxin"/>
    <property type="match status" value="1"/>
</dbReference>
<evidence type="ECO:0000313" key="4">
    <source>
        <dbReference type="EMBL" id="UQX13006.1"/>
    </source>
</evidence>
<keyword evidence="1" id="KW-0479">Metal-binding</keyword>
<evidence type="ECO:0000259" key="3">
    <source>
        <dbReference type="Pfam" id="PF00301"/>
    </source>
</evidence>
<feature type="region of interest" description="Disordered" evidence="2">
    <location>
        <begin position="20"/>
        <end position="49"/>
    </location>
</feature>
<proteinExistence type="predicted"/>
<gene>
    <name evidence="4" type="ORF">M5I08_09105</name>
</gene>